<evidence type="ECO:0000313" key="13">
    <source>
        <dbReference type="Proteomes" id="UP001371456"/>
    </source>
</evidence>
<dbReference type="Gene3D" id="3.80.10.10">
    <property type="entry name" value="Ribonuclease Inhibitor"/>
    <property type="match status" value="3"/>
</dbReference>
<dbReference type="InterPro" id="IPR002182">
    <property type="entry name" value="NB-ARC"/>
</dbReference>
<keyword evidence="2" id="KW-0433">Leucine-rich repeat</keyword>
<dbReference type="AlphaFoldDB" id="A0AAN8TZ71"/>
<keyword evidence="6" id="KW-0067">ATP-binding</keyword>
<dbReference type="FunFam" id="3.40.50.300:FF:001091">
    <property type="entry name" value="Probable disease resistance protein At1g61300"/>
    <property type="match status" value="1"/>
</dbReference>
<dbReference type="GO" id="GO:0051607">
    <property type="term" value="P:defense response to virus"/>
    <property type="evidence" value="ECO:0007669"/>
    <property type="project" value="UniProtKB-ARBA"/>
</dbReference>
<dbReference type="InterPro" id="IPR003591">
    <property type="entry name" value="Leu-rich_rpt_typical-subtyp"/>
</dbReference>
<dbReference type="Pfam" id="PF23559">
    <property type="entry name" value="WHD_DRP"/>
    <property type="match status" value="1"/>
</dbReference>
<keyword evidence="5" id="KW-0611">Plant defense</keyword>
<dbReference type="InterPro" id="IPR056789">
    <property type="entry name" value="LRR_R13L1-DRL21"/>
</dbReference>
<comment type="caution">
    <text evidence="12">The sequence shown here is derived from an EMBL/GenBank/DDBJ whole genome shotgun (WGS) entry which is preliminary data.</text>
</comment>
<sequence>MKLSPIKQRQYNYNSIYNIIWSVKKVKNRFKNFSGKMAEAFVEVLLQNLSSFIQKELGLFYGVDEELRKLSSLLSTIKAVLQDADQEQLKEKAIRNWLQKLNCATYEVDDVLDACAAKAMRLQEKTRRIGCISMPSGFPLENILFRRQIGKKVKDAIRKLDGIAEERLKFHLSEVTSKKRLSTTDEVRETGFVLTLAEVYGRDDDKRKIVEILTKNVDDFQELLVLPIVGMGGLGKTTLAQLIYNDVLVHEHFDLKIWVCVSHNFDEKRLIRAILEAIVGKAINASELAPLQSQLITLLRGKRYLLILDDVWNEDQEKWDKLKALLTIGSRGTSVITTTRLEKVASIMGTVQPHRLSCLSEYDCWLLFKQRAFGLDRKESSKLVDIGKEIVRRCCGIPLAAKALGSLLRFKNDEKEWLFVRDSDFWNLPQDESSILPALRLSYFHLPQDLRHCFAYCAIFEKGSKIDKEELIYFWMANGFISSEGNLEPEDKGKEVWSELYWRSLFQEVQQTSDGKMLFKIHDLVHDLAQSIMDDGIHATKLEGGEKMLTSRIRHATIHAEDKSFLAFPKCTMPYNPSTIAMYGSLRVLIFCSVQLKELPSAIGNLIHLRYLDLFSTCVESLPQSICSLKNLQMLSVEDCCLLRVLPKHLNYLRNLRHLRLKGCPLSHMPPNIAQLTHLKTLNKFVVGKKRCSKLSELRDLNLQGELVIEHLERVENHMGAKEALISKRNLHSLALYWNHSVQCESSNDVDLQVLEALEPHSDLKHLKVSGFRSTCLASWMRASVLRTIITLYLHDCKYCLHLSQLAQLPCLKYLSLRGIHVEYIDSDVESGVSQLRKFPSLESLEMCKLPNLKGVSIEEGEEQFPSLHEMWIENCPLLTFPHLVTLRNLRIMKCSNINLASISNLCSLTCLEIANNKELTSFPEEVLTNLTDLEILTIVDFSKLEVLPNSLASLTALKSLAIGSCHQLESLPEQGLQGLTSVRKLSVICSDRLKYLSEGIRHLASLEELEIFGCPELVSFPQEIKHLNSLHRVHLDGLPMFHSREDTVIHPEELGFWQLPEALRHVHNLQSLSVCRFSSLTLLPEWLGELTFLKELNIVQCDNLASLPECMERMNLQSLNILGCAILEKHCKPGQGEDWYKIEHIPKVKISQNCDFISINLSSERFSGLRRFHL</sequence>
<dbReference type="Gene3D" id="1.10.10.10">
    <property type="entry name" value="Winged helix-like DNA-binding domain superfamily/Winged helix DNA-binding domain"/>
    <property type="match status" value="1"/>
</dbReference>
<evidence type="ECO:0000259" key="7">
    <source>
        <dbReference type="Pfam" id="PF00931"/>
    </source>
</evidence>
<dbReference type="InterPro" id="IPR027417">
    <property type="entry name" value="P-loop_NTPase"/>
</dbReference>
<dbReference type="InterPro" id="IPR036388">
    <property type="entry name" value="WH-like_DNA-bd_sf"/>
</dbReference>
<dbReference type="SMART" id="SM00369">
    <property type="entry name" value="LRR_TYP"/>
    <property type="match status" value="4"/>
</dbReference>
<dbReference type="InterPro" id="IPR058922">
    <property type="entry name" value="WHD_DRP"/>
</dbReference>
<proteinExistence type="inferred from homology"/>
<dbReference type="Pfam" id="PF00931">
    <property type="entry name" value="NB-ARC"/>
    <property type="match status" value="1"/>
</dbReference>
<evidence type="ECO:0000256" key="3">
    <source>
        <dbReference type="ARBA" id="ARBA00022737"/>
    </source>
</evidence>
<evidence type="ECO:0000313" key="12">
    <source>
        <dbReference type="EMBL" id="KAK6793343.1"/>
    </source>
</evidence>
<dbReference type="GO" id="GO:0043531">
    <property type="term" value="F:ADP binding"/>
    <property type="evidence" value="ECO:0007669"/>
    <property type="project" value="InterPro"/>
</dbReference>
<keyword evidence="13" id="KW-1185">Reference proteome</keyword>
<feature type="domain" description="NB-ARC" evidence="7">
    <location>
        <begin position="203"/>
        <end position="373"/>
    </location>
</feature>
<feature type="domain" description="Disease resistance protein winged helix" evidence="9">
    <location>
        <begin position="459"/>
        <end position="529"/>
    </location>
</feature>
<dbReference type="Pfam" id="PF23598">
    <property type="entry name" value="LRR_14"/>
    <property type="match status" value="1"/>
</dbReference>
<dbReference type="PANTHER" id="PTHR36766:SF42">
    <property type="entry name" value="NB-ARC DOMAIN DISEASE RESISTANCE PROTEIN"/>
    <property type="match status" value="1"/>
</dbReference>
<evidence type="ECO:0000256" key="4">
    <source>
        <dbReference type="ARBA" id="ARBA00022741"/>
    </source>
</evidence>
<evidence type="ECO:0008006" key="14">
    <source>
        <dbReference type="Google" id="ProtNLM"/>
    </source>
</evidence>
<feature type="domain" description="Disease resistance N-terminal" evidence="8">
    <location>
        <begin position="41"/>
        <end position="128"/>
    </location>
</feature>
<dbReference type="InterPro" id="IPR032675">
    <property type="entry name" value="LRR_dom_sf"/>
</dbReference>
<evidence type="ECO:0000256" key="2">
    <source>
        <dbReference type="ARBA" id="ARBA00022614"/>
    </source>
</evidence>
<evidence type="ECO:0000256" key="1">
    <source>
        <dbReference type="ARBA" id="ARBA00008894"/>
    </source>
</evidence>
<name>A0AAN8TZ71_SOLBU</name>
<dbReference type="PRINTS" id="PR00364">
    <property type="entry name" value="DISEASERSIST"/>
</dbReference>
<dbReference type="Pfam" id="PF18052">
    <property type="entry name" value="Rx_N"/>
    <property type="match status" value="1"/>
</dbReference>
<dbReference type="Gene3D" id="1.10.8.430">
    <property type="entry name" value="Helical domain of apoptotic protease-activating factors"/>
    <property type="match status" value="1"/>
</dbReference>
<dbReference type="CDD" id="cd14798">
    <property type="entry name" value="RX-CC_like"/>
    <property type="match status" value="1"/>
</dbReference>
<feature type="domain" description="R13L1/DRL21-like LRR repeat region" evidence="11">
    <location>
        <begin position="695"/>
        <end position="819"/>
    </location>
</feature>
<dbReference type="GO" id="GO:0005524">
    <property type="term" value="F:ATP binding"/>
    <property type="evidence" value="ECO:0007669"/>
    <property type="project" value="UniProtKB-KW"/>
</dbReference>
<dbReference type="Pfam" id="PF25019">
    <property type="entry name" value="LRR_R13L1-DRL21"/>
    <property type="match status" value="1"/>
</dbReference>
<comment type="similarity">
    <text evidence="1">Belongs to the disease resistance NB-LRR family.</text>
</comment>
<dbReference type="InterPro" id="IPR055414">
    <property type="entry name" value="LRR_R13L4/SHOC2-like"/>
</dbReference>
<organism evidence="12 13">
    <name type="scientific">Solanum bulbocastanum</name>
    <name type="common">Wild potato</name>
    <dbReference type="NCBI Taxonomy" id="147425"/>
    <lineage>
        <taxon>Eukaryota</taxon>
        <taxon>Viridiplantae</taxon>
        <taxon>Streptophyta</taxon>
        <taxon>Embryophyta</taxon>
        <taxon>Tracheophyta</taxon>
        <taxon>Spermatophyta</taxon>
        <taxon>Magnoliopsida</taxon>
        <taxon>eudicotyledons</taxon>
        <taxon>Gunneridae</taxon>
        <taxon>Pentapetalae</taxon>
        <taxon>asterids</taxon>
        <taxon>lamiids</taxon>
        <taxon>Solanales</taxon>
        <taxon>Solanaceae</taxon>
        <taxon>Solanoideae</taxon>
        <taxon>Solaneae</taxon>
        <taxon>Solanum</taxon>
    </lineage>
</organism>
<dbReference type="PANTHER" id="PTHR36766">
    <property type="entry name" value="PLANT BROAD-SPECTRUM MILDEW RESISTANCE PROTEIN RPW8"/>
    <property type="match status" value="1"/>
</dbReference>
<gene>
    <name evidence="12" type="ORF">RDI58_006796</name>
</gene>
<dbReference type="EMBL" id="JBANQN010000003">
    <property type="protein sequence ID" value="KAK6793343.1"/>
    <property type="molecule type" value="Genomic_DNA"/>
</dbReference>
<evidence type="ECO:0000259" key="8">
    <source>
        <dbReference type="Pfam" id="PF18052"/>
    </source>
</evidence>
<dbReference type="SUPFAM" id="SSF52540">
    <property type="entry name" value="P-loop containing nucleoside triphosphate hydrolases"/>
    <property type="match status" value="1"/>
</dbReference>
<accession>A0AAN8TZ71</accession>
<keyword evidence="4" id="KW-0547">Nucleotide-binding</keyword>
<feature type="domain" description="Disease resistance R13L4/SHOC-2-like LRR" evidence="10">
    <location>
        <begin position="884"/>
        <end position="1099"/>
    </location>
</feature>
<evidence type="ECO:0000259" key="10">
    <source>
        <dbReference type="Pfam" id="PF23598"/>
    </source>
</evidence>
<protein>
    <recommendedName>
        <fullName evidence="14">Disease resistance protein RGA3</fullName>
    </recommendedName>
</protein>
<evidence type="ECO:0000256" key="6">
    <source>
        <dbReference type="ARBA" id="ARBA00022840"/>
    </source>
</evidence>
<dbReference type="InterPro" id="IPR042197">
    <property type="entry name" value="Apaf_helical"/>
</dbReference>
<evidence type="ECO:0000256" key="5">
    <source>
        <dbReference type="ARBA" id="ARBA00022821"/>
    </source>
</evidence>
<dbReference type="InterPro" id="IPR038005">
    <property type="entry name" value="RX-like_CC"/>
</dbReference>
<dbReference type="Proteomes" id="UP001371456">
    <property type="component" value="Unassembled WGS sequence"/>
</dbReference>
<dbReference type="InterPro" id="IPR041118">
    <property type="entry name" value="Rx_N"/>
</dbReference>
<evidence type="ECO:0000259" key="9">
    <source>
        <dbReference type="Pfam" id="PF23559"/>
    </source>
</evidence>
<dbReference type="Gene3D" id="3.40.50.300">
    <property type="entry name" value="P-loop containing nucleotide triphosphate hydrolases"/>
    <property type="match status" value="1"/>
</dbReference>
<reference evidence="12 13" key="1">
    <citation type="submission" date="2024-02" db="EMBL/GenBank/DDBJ databases">
        <title>de novo genome assembly of Solanum bulbocastanum strain 11H21.</title>
        <authorList>
            <person name="Hosaka A.J."/>
        </authorList>
    </citation>
    <scope>NUCLEOTIDE SEQUENCE [LARGE SCALE GENOMIC DNA]</scope>
    <source>
        <tissue evidence="12">Young leaves</tissue>
    </source>
</reference>
<dbReference type="SUPFAM" id="SSF52058">
    <property type="entry name" value="L domain-like"/>
    <property type="match status" value="2"/>
</dbReference>
<dbReference type="Gene3D" id="1.20.5.4130">
    <property type="match status" value="1"/>
</dbReference>
<keyword evidence="3" id="KW-0677">Repeat</keyword>
<dbReference type="FunFam" id="1.10.10.10:FF:000322">
    <property type="entry name" value="Probable disease resistance protein At1g63360"/>
    <property type="match status" value="1"/>
</dbReference>
<evidence type="ECO:0000259" key="11">
    <source>
        <dbReference type="Pfam" id="PF25019"/>
    </source>
</evidence>